<evidence type="ECO:0000313" key="2">
    <source>
        <dbReference type="EMBL" id="KAK2964676.1"/>
    </source>
</evidence>
<organism evidence="2 3">
    <name type="scientific">Blattamonas nauphoetae</name>
    <dbReference type="NCBI Taxonomy" id="2049346"/>
    <lineage>
        <taxon>Eukaryota</taxon>
        <taxon>Metamonada</taxon>
        <taxon>Preaxostyla</taxon>
        <taxon>Oxymonadida</taxon>
        <taxon>Blattamonas</taxon>
    </lineage>
</organism>
<proteinExistence type="predicted"/>
<dbReference type="PANTHER" id="PTHR13366:SF0">
    <property type="entry name" value="HEAT REPEAT-CONTAINING PROTEIN 6"/>
    <property type="match status" value="1"/>
</dbReference>
<protein>
    <submittedName>
        <fullName evidence="2">Uncharacterized protein</fullName>
    </submittedName>
</protein>
<dbReference type="InterPro" id="IPR016024">
    <property type="entry name" value="ARM-type_fold"/>
</dbReference>
<name>A0ABQ9YLQ0_9EUKA</name>
<gene>
    <name evidence="2" type="ORF">BLNAU_593</name>
</gene>
<feature type="region of interest" description="Disordered" evidence="1">
    <location>
        <begin position="1092"/>
        <end position="1205"/>
    </location>
</feature>
<dbReference type="InterPro" id="IPR052107">
    <property type="entry name" value="HEAT6"/>
</dbReference>
<reference evidence="2 3" key="1">
    <citation type="journal article" date="2022" name="bioRxiv">
        <title>Genomics of Preaxostyla Flagellates Illuminates Evolutionary Transitions and the Path Towards Mitochondrial Loss.</title>
        <authorList>
            <person name="Novak L.V.F."/>
            <person name="Treitli S.C."/>
            <person name="Pyrih J."/>
            <person name="Halakuc P."/>
            <person name="Pipaliya S.V."/>
            <person name="Vacek V."/>
            <person name="Brzon O."/>
            <person name="Soukal P."/>
            <person name="Eme L."/>
            <person name="Dacks J.B."/>
            <person name="Karnkowska A."/>
            <person name="Elias M."/>
            <person name="Hampl V."/>
        </authorList>
    </citation>
    <scope>NUCLEOTIDE SEQUENCE [LARGE SCALE GENOMIC DNA]</scope>
    <source>
        <strain evidence="2">NAU3</strain>
        <tissue evidence="2">Gut</tissue>
    </source>
</reference>
<feature type="region of interest" description="Disordered" evidence="1">
    <location>
        <begin position="312"/>
        <end position="332"/>
    </location>
</feature>
<evidence type="ECO:0000313" key="3">
    <source>
        <dbReference type="Proteomes" id="UP001281761"/>
    </source>
</evidence>
<feature type="compositionally biased region" description="Polar residues" evidence="1">
    <location>
        <begin position="1108"/>
        <end position="1118"/>
    </location>
</feature>
<accession>A0ABQ9YLQ0</accession>
<feature type="compositionally biased region" description="Basic and acidic residues" evidence="1">
    <location>
        <begin position="1139"/>
        <end position="1164"/>
    </location>
</feature>
<keyword evidence="3" id="KW-1185">Reference proteome</keyword>
<dbReference type="SUPFAM" id="SSF48371">
    <property type="entry name" value="ARM repeat"/>
    <property type="match status" value="1"/>
</dbReference>
<sequence length="1205" mass="135306">MKLIRPLLFYRFDDNSIQGEEKSCASRLRRLSLHFFHSFVDAVYSKLTTYWSILLPRSIKQITLRQAQASRPTSTRTGLSEPLKQAAAVLSSIASEQPSKENLVAVMLFDEDDQTREYAAKCIASLILHSEHELVGVNLNSVSPLPGTKVHCSFIARVHQTAQLIHSVHESTMLFLKKETNPIVLEAGFMIAESCLRNVNYSVKMPRNRTSPPLVRSAQSIETPYSHRIVFEFGGQARRVLFSQPYNEQLHSRLFKILSATLLVKLYESPKEQEDESEAMFLYRSRRNGRIFSMLTDPFWEPPTSPLSNKLTNLKTLSGRPPPQQKETDRQIPEHSPIISTLSLIGSFVRSFPPSADLDALLALCDNPQSVSLITAVVLFLYHFAVIEQYQLVMKTITKHTFTTSTSFEHSHPFFIDDCLNFLSTVMSFYPSALFSQPFLLPLLSDSIEAILNPSSIPTLLHRPEVTGVFSLATIHIRNIALSLCLSPLSSLSLSMTILTDPFDDVALVPAVIVPSSILTSFGLHADQSTLSPSQQNTFVNMIINRGLWKEYVIRWLPICLSGTDWLLTERAIDGLRWVHAGIVNDSWPDIDVDLQKRTSLKGTIHSLILSFLAESDTANNVLLFGVKLAGSYILNPHLSCLDPLFFHSLLVAFRTLATSSSFPLKNKGHWALATLFGELKPVKFCGEIDDQTLRDGLLLFLEGMNDVEKIRVHSVRGVGNILRLALDYKWMMQLPRFEQVESEVQGEFIGLKITDQERTFSSEPGTMTVEEVQEKQRKEFLRIFGANEIERVLRGILNCLKKGSSKLKWNCCSTVAPLLSSTHYVLFGKEPSNVNDTPRKTKQEPESPEQALLTAVLFELCRLCTSSPNLKVKTSILSALTTNTPRSMLGPRNVYVAVVSCILAITANLDSMVPSQLPSDQHLKKKQVNAANSILLDCAFYSGSTTGRQSNRTAQRQAHQLHIQKQTEEQFNLLREQCALSCLYIAREWPPKEPSENSMLRSVVHSSAKAVLDLCFSYCESLPSPRVEVRESSRQVQDKPKPGRLSVEEEKEGLEGLLTIVDSISTLLPPNLSKKAMKAYKVRLEQLSQRRLDDASGNTPFLERDISTQQPQPVGETQESKEVSLKRPKPQHNIRTVIKIDTHKRGTEKDLDGNPRDTNGKDDIPEDTLEITQHSIILTPPPGMEYESDSDEEPAFNANLEEPY</sequence>
<dbReference type="PANTHER" id="PTHR13366">
    <property type="entry name" value="MALARIA ANTIGEN-RELATED"/>
    <property type="match status" value="1"/>
</dbReference>
<dbReference type="Proteomes" id="UP001281761">
    <property type="component" value="Unassembled WGS sequence"/>
</dbReference>
<dbReference type="EMBL" id="JARBJD010000002">
    <property type="protein sequence ID" value="KAK2964676.1"/>
    <property type="molecule type" value="Genomic_DNA"/>
</dbReference>
<comment type="caution">
    <text evidence="2">The sequence shown here is derived from an EMBL/GenBank/DDBJ whole genome shotgun (WGS) entry which is preliminary data.</text>
</comment>
<evidence type="ECO:0000256" key="1">
    <source>
        <dbReference type="SAM" id="MobiDB-lite"/>
    </source>
</evidence>